<dbReference type="InterPro" id="IPR036162">
    <property type="entry name" value="Resolvase-like_N_sf"/>
</dbReference>
<accession>A0A2U2MXW7</accession>
<comment type="caution">
    <text evidence="2">The sequence shown here is derived from an EMBL/GenBank/DDBJ whole genome shotgun (WGS) entry which is preliminary data.</text>
</comment>
<dbReference type="SUPFAM" id="SSF53041">
    <property type="entry name" value="Resolvase-like"/>
    <property type="match status" value="1"/>
</dbReference>
<keyword evidence="3" id="KW-1185">Reference proteome</keyword>
<evidence type="ECO:0000313" key="3">
    <source>
        <dbReference type="Proteomes" id="UP000245474"/>
    </source>
</evidence>
<dbReference type="Gene3D" id="3.40.50.1390">
    <property type="entry name" value="Resolvase, N-terminal catalytic domain"/>
    <property type="match status" value="1"/>
</dbReference>
<feature type="domain" description="Resolvase/invertase-type recombinase catalytic" evidence="1">
    <location>
        <begin position="5"/>
        <end position="56"/>
    </location>
</feature>
<dbReference type="AlphaFoldDB" id="A0A2U2MXW7"/>
<name>A0A2U2MXW7_9GAMM</name>
<dbReference type="EMBL" id="QFFI01000032">
    <property type="protein sequence ID" value="PWG61514.1"/>
    <property type="molecule type" value="Genomic_DNA"/>
</dbReference>
<reference evidence="2 3" key="1">
    <citation type="submission" date="2018-05" db="EMBL/GenBank/DDBJ databases">
        <title>Spiribacter halobius sp. nov., a moderately halophilic bacterium isolated from marine solar saltern.</title>
        <authorList>
            <person name="Zheng W.-S."/>
            <person name="Lu D.-C."/>
            <person name="Du Z.-J."/>
        </authorList>
    </citation>
    <scope>NUCLEOTIDE SEQUENCE [LARGE SCALE GENOMIC DNA]</scope>
    <source>
        <strain evidence="2 3">E85</strain>
    </source>
</reference>
<evidence type="ECO:0000259" key="1">
    <source>
        <dbReference type="Pfam" id="PF00239"/>
    </source>
</evidence>
<proteinExistence type="predicted"/>
<dbReference type="Pfam" id="PF00239">
    <property type="entry name" value="Resolvase"/>
    <property type="match status" value="1"/>
</dbReference>
<protein>
    <recommendedName>
        <fullName evidence="1">Resolvase/invertase-type recombinase catalytic domain-containing protein</fullName>
    </recommendedName>
</protein>
<dbReference type="InterPro" id="IPR006119">
    <property type="entry name" value="Resolv_N"/>
</dbReference>
<dbReference type="GO" id="GO:0003677">
    <property type="term" value="F:DNA binding"/>
    <property type="evidence" value="ECO:0007669"/>
    <property type="project" value="InterPro"/>
</dbReference>
<gene>
    <name evidence="2" type="ORF">DEM34_15920</name>
</gene>
<dbReference type="GO" id="GO:0000150">
    <property type="term" value="F:DNA strand exchange activity"/>
    <property type="evidence" value="ECO:0007669"/>
    <property type="project" value="InterPro"/>
</dbReference>
<dbReference type="RefSeq" id="WP_109679826.1">
    <property type="nucleotide sequence ID" value="NZ_CP086615.1"/>
</dbReference>
<evidence type="ECO:0000313" key="2">
    <source>
        <dbReference type="EMBL" id="PWG61514.1"/>
    </source>
</evidence>
<organism evidence="2 3">
    <name type="scientific">Sediminicurvatus halobius</name>
    <dbReference type="NCBI Taxonomy" id="2182432"/>
    <lineage>
        <taxon>Bacteria</taxon>
        <taxon>Pseudomonadati</taxon>
        <taxon>Pseudomonadota</taxon>
        <taxon>Gammaproteobacteria</taxon>
        <taxon>Chromatiales</taxon>
        <taxon>Ectothiorhodospiraceae</taxon>
        <taxon>Sediminicurvatus</taxon>
    </lineage>
</organism>
<sequence>MAEKAALYLRSTKDRHDISVESQRGELTNYCRSGGATVVATFEDRVQSAKTDQRPRHSANVLKVGLAEQKGLRHQKVSEALLYLSGAFAP</sequence>
<dbReference type="Proteomes" id="UP000245474">
    <property type="component" value="Unassembled WGS sequence"/>
</dbReference>